<dbReference type="AlphaFoldDB" id="A0A383B4I6"/>
<dbReference type="EMBL" id="UINC01197370">
    <property type="protein sequence ID" value="SVE14821.1"/>
    <property type="molecule type" value="Genomic_DNA"/>
</dbReference>
<feature type="non-terminal residue" evidence="2">
    <location>
        <position position="247"/>
    </location>
</feature>
<proteinExistence type="predicted"/>
<accession>A0A383B4I6</accession>
<feature type="compositionally biased region" description="Basic and acidic residues" evidence="1">
    <location>
        <begin position="166"/>
        <end position="177"/>
    </location>
</feature>
<name>A0A383B4I6_9ZZZZ</name>
<feature type="non-terminal residue" evidence="2">
    <location>
        <position position="1"/>
    </location>
</feature>
<feature type="region of interest" description="Disordered" evidence="1">
    <location>
        <begin position="159"/>
        <end position="192"/>
    </location>
</feature>
<evidence type="ECO:0000313" key="2">
    <source>
        <dbReference type="EMBL" id="SVE14821.1"/>
    </source>
</evidence>
<feature type="compositionally biased region" description="Basic and acidic residues" evidence="1">
    <location>
        <begin position="223"/>
        <end position="234"/>
    </location>
</feature>
<organism evidence="2">
    <name type="scientific">marine metagenome</name>
    <dbReference type="NCBI Taxonomy" id="408172"/>
    <lineage>
        <taxon>unclassified sequences</taxon>
        <taxon>metagenomes</taxon>
        <taxon>ecological metagenomes</taxon>
    </lineage>
</organism>
<sequence length="247" mass="26953">VESMKEILRTIFVAVCLVLFASAYGCAVHSAANQPDEKDINLLRAGTPRAKILGEFGAPINTEIRDGKKTDIFSFIQGYSTLTKSGRAFFHGAADVVTLGLWELIGGSVEGAYDGEKFSFQVTYDEKDLAKEILPLNKEARKELPTSVQLNKKFNKERTTVSPLNKEAKKEISKSSKEISNPKTTSASLEKSLERVKSEKTAAILATKQAATKAQADILASNKRFDDLTTKSSKEISNPKTTSASLE</sequence>
<feature type="region of interest" description="Disordered" evidence="1">
    <location>
        <begin position="222"/>
        <end position="247"/>
    </location>
</feature>
<evidence type="ECO:0000256" key="1">
    <source>
        <dbReference type="SAM" id="MobiDB-lite"/>
    </source>
</evidence>
<feature type="compositionally biased region" description="Polar residues" evidence="1">
    <location>
        <begin position="235"/>
        <end position="247"/>
    </location>
</feature>
<reference evidence="2" key="1">
    <citation type="submission" date="2018-05" db="EMBL/GenBank/DDBJ databases">
        <authorList>
            <person name="Lanie J.A."/>
            <person name="Ng W.-L."/>
            <person name="Kazmierczak K.M."/>
            <person name="Andrzejewski T.M."/>
            <person name="Davidsen T.M."/>
            <person name="Wayne K.J."/>
            <person name="Tettelin H."/>
            <person name="Glass J.I."/>
            <person name="Rusch D."/>
            <person name="Podicherti R."/>
            <person name="Tsui H.-C.T."/>
            <person name="Winkler M.E."/>
        </authorList>
    </citation>
    <scope>NUCLEOTIDE SEQUENCE</scope>
</reference>
<protein>
    <submittedName>
        <fullName evidence="2">Uncharacterized protein</fullName>
    </submittedName>
</protein>
<gene>
    <name evidence="2" type="ORF">METZ01_LOCUS467675</name>
</gene>